<organism evidence="1 2">
    <name type="scientific">Scutellospora calospora</name>
    <dbReference type="NCBI Taxonomy" id="85575"/>
    <lineage>
        <taxon>Eukaryota</taxon>
        <taxon>Fungi</taxon>
        <taxon>Fungi incertae sedis</taxon>
        <taxon>Mucoromycota</taxon>
        <taxon>Glomeromycotina</taxon>
        <taxon>Glomeromycetes</taxon>
        <taxon>Diversisporales</taxon>
        <taxon>Gigasporaceae</taxon>
        <taxon>Scutellospora</taxon>
    </lineage>
</organism>
<proteinExistence type="predicted"/>
<name>A0ACA9P609_9GLOM</name>
<reference evidence="1" key="1">
    <citation type="submission" date="2021-06" db="EMBL/GenBank/DDBJ databases">
        <authorList>
            <person name="Kallberg Y."/>
            <person name="Tangrot J."/>
            <person name="Rosling A."/>
        </authorList>
    </citation>
    <scope>NUCLEOTIDE SEQUENCE</scope>
    <source>
        <strain evidence="1">AU212A</strain>
    </source>
</reference>
<evidence type="ECO:0000313" key="2">
    <source>
        <dbReference type="Proteomes" id="UP000789860"/>
    </source>
</evidence>
<dbReference type="Proteomes" id="UP000789860">
    <property type="component" value="Unassembled WGS sequence"/>
</dbReference>
<gene>
    <name evidence="1" type="ORF">SCALOS_LOCUS10145</name>
</gene>
<feature type="non-terminal residue" evidence="1">
    <location>
        <position position="65"/>
    </location>
</feature>
<sequence>INIVLTASDREEIDLPTSSPTLNRPIIERNIFGGISENGIIVSRGAINKNQIGTSWVCNVPYSSA</sequence>
<keyword evidence="2" id="KW-1185">Reference proteome</keyword>
<accession>A0ACA9P609</accession>
<evidence type="ECO:0000313" key="1">
    <source>
        <dbReference type="EMBL" id="CAG8691371.1"/>
    </source>
</evidence>
<dbReference type="EMBL" id="CAJVPM010035915">
    <property type="protein sequence ID" value="CAG8691371.1"/>
    <property type="molecule type" value="Genomic_DNA"/>
</dbReference>
<comment type="caution">
    <text evidence="1">The sequence shown here is derived from an EMBL/GenBank/DDBJ whole genome shotgun (WGS) entry which is preliminary data.</text>
</comment>
<protein>
    <submittedName>
        <fullName evidence="1">6802_t:CDS:1</fullName>
    </submittedName>
</protein>
<feature type="non-terminal residue" evidence="1">
    <location>
        <position position="1"/>
    </location>
</feature>